<dbReference type="CDD" id="cd16448">
    <property type="entry name" value="RING-H2"/>
    <property type="match status" value="1"/>
</dbReference>
<dbReference type="GO" id="GO:0006511">
    <property type="term" value="P:ubiquitin-dependent protein catabolic process"/>
    <property type="evidence" value="ECO:0007669"/>
    <property type="project" value="TreeGrafter"/>
</dbReference>
<dbReference type="Pfam" id="PF13639">
    <property type="entry name" value="zf-RING_2"/>
    <property type="match status" value="1"/>
</dbReference>
<evidence type="ECO:0000313" key="5">
    <source>
        <dbReference type="Proteomes" id="UP000039324"/>
    </source>
</evidence>
<dbReference type="PROSITE" id="PS50089">
    <property type="entry name" value="ZF_RING_2"/>
    <property type="match status" value="1"/>
</dbReference>
<evidence type="ECO:0000313" key="4">
    <source>
        <dbReference type="EMBL" id="CEO97948.1"/>
    </source>
</evidence>
<protein>
    <recommendedName>
        <fullName evidence="3">RING-type domain-containing protein</fullName>
    </recommendedName>
</protein>
<dbReference type="SMART" id="SM00184">
    <property type="entry name" value="RING"/>
    <property type="match status" value="1"/>
</dbReference>
<dbReference type="EMBL" id="CDSF01000081">
    <property type="protein sequence ID" value="CEO97948.1"/>
    <property type="molecule type" value="Genomic_DNA"/>
</dbReference>
<dbReference type="AlphaFoldDB" id="A0A0G4IRD6"/>
<reference evidence="4 5" key="1">
    <citation type="submission" date="2015-02" db="EMBL/GenBank/DDBJ databases">
        <authorList>
            <person name="Chooi Y.-H."/>
        </authorList>
    </citation>
    <scope>NUCLEOTIDE SEQUENCE [LARGE SCALE GENOMIC DNA]</scope>
    <source>
        <strain evidence="4">E3</strain>
    </source>
</reference>
<dbReference type="InterPro" id="IPR051826">
    <property type="entry name" value="E3_ubiquitin-ligase_domain"/>
</dbReference>
<dbReference type="InterPro" id="IPR001841">
    <property type="entry name" value="Znf_RING"/>
</dbReference>
<accession>A0A0G4IRD6</accession>
<sequence>MAMLLLLQVTTAYLIFFAVLGAAAGVDPIKDVAAGWNATLAGHAGQTSRVPADVDSPDIEGVCAVCHEPLPPAHERLCTPCNHEFHSRCFNQWIEDPEHQTCPMCRREILTRLVLCTTALTDIRRNGDGSVRSYCRVKKPCRRMVPPELVALRHME</sequence>
<evidence type="ECO:0000256" key="1">
    <source>
        <dbReference type="PROSITE-ProRule" id="PRU00175"/>
    </source>
</evidence>
<dbReference type="GO" id="GO:0061630">
    <property type="term" value="F:ubiquitin protein ligase activity"/>
    <property type="evidence" value="ECO:0007669"/>
    <property type="project" value="TreeGrafter"/>
</dbReference>
<keyword evidence="1" id="KW-0479">Metal-binding</keyword>
<feature type="domain" description="RING-type" evidence="3">
    <location>
        <begin position="63"/>
        <end position="106"/>
    </location>
</feature>
<organism evidence="4 5">
    <name type="scientific">Plasmodiophora brassicae</name>
    <name type="common">Clubroot disease agent</name>
    <dbReference type="NCBI Taxonomy" id="37360"/>
    <lineage>
        <taxon>Eukaryota</taxon>
        <taxon>Sar</taxon>
        <taxon>Rhizaria</taxon>
        <taxon>Endomyxa</taxon>
        <taxon>Phytomyxea</taxon>
        <taxon>Plasmodiophorida</taxon>
        <taxon>Plasmodiophoridae</taxon>
        <taxon>Plasmodiophora</taxon>
    </lineage>
</organism>
<dbReference type="Proteomes" id="UP000039324">
    <property type="component" value="Unassembled WGS sequence"/>
</dbReference>
<dbReference type="PANTHER" id="PTHR22765:SF434">
    <property type="entry name" value="GB|AAD18119.1-RELATED"/>
    <property type="match status" value="1"/>
</dbReference>
<keyword evidence="2" id="KW-0732">Signal</keyword>
<gene>
    <name evidence="4" type="ORF">PBRA_006062</name>
</gene>
<dbReference type="GO" id="GO:0008270">
    <property type="term" value="F:zinc ion binding"/>
    <property type="evidence" value="ECO:0007669"/>
    <property type="project" value="UniProtKB-KW"/>
</dbReference>
<name>A0A0G4IRD6_PLABS</name>
<dbReference type="OrthoDB" id="9984778at2759"/>
<keyword evidence="1" id="KW-0863">Zinc-finger</keyword>
<evidence type="ECO:0000259" key="3">
    <source>
        <dbReference type="PROSITE" id="PS50089"/>
    </source>
</evidence>
<dbReference type="STRING" id="37360.A0A0G4IRD6"/>
<dbReference type="InterPro" id="IPR013083">
    <property type="entry name" value="Znf_RING/FYVE/PHD"/>
</dbReference>
<dbReference type="PANTHER" id="PTHR22765">
    <property type="entry name" value="RING FINGER AND PROTEASE ASSOCIATED DOMAIN-CONTAINING"/>
    <property type="match status" value="1"/>
</dbReference>
<proteinExistence type="predicted"/>
<feature type="signal peptide" evidence="2">
    <location>
        <begin position="1"/>
        <end position="25"/>
    </location>
</feature>
<feature type="chain" id="PRO_5005193105" description="RING-type domain-containing protein" evidence="2">
    <location>
        <begin position="26"/>
        <end position="156"/>
    </location>
</feature>
<keyword evidence="5" id="KW-1185">Reference proteome</keyword>
<evidence type="ECO:0000256" key="2">
    <source>
        <dbReference type="SAM" id="SignalP"/>
    </source>
</evidence>
<keyword evidence="1" id="KW-0862">Zinc</keyword>
<dbReference type="Gene3D" id="3.30.40.10">
    <property type="entry name" value="Zinc/RING finger domain, C3HC4 (zinc finger)"/>
    <property type="match status" value="1"/>
</dbReference>
<dbReference type="SUPFAM" id="SSF57850">
    <property type="entry name" value="RING/U-box"/>
    <property type="match status" value="1"/>
</dbReference>